<evidence type="ECO:0000256" key="8">
    <source>
        <dbReference type="ARBA" id="ARBA00048741"/>
    </source>
</evidence>
<evidence type="ECO:0000256" key="10">
    <source>
        <dbReference type="PIRSR" id="PIRSR001589-2"/>
    </source>
</evidence>
<dbReference type="AlphaFoldDB" id="R1HXX2"/>
<evidence type="ECO:0000313" key="13">
    <source>
        <dbReference type="EMBL" id="EOD63114.1"/>
    </source>
</evidence>
<dbReference type="InterPro" id="IPR001962">
    <property type="entry name" value="Asn_synthase"/>
</dbReference>
<reference evidence="13 14" key="1">
    <citation type="submission" date="2013-02" db="EMBL/GenBank/DDBJ databases">
        <title>Draft genome sequence of Amycolatopsis vancoresmycina strain DSM 44592T.</title>
        <authorList>
            <person name="Kumar S."/>
            <person name="Kaur N."/>
            <person name="Kaur C."/>
            <person name="Raghava G.P.S."/>
            <person name="Mayilraj S."/>
        </authorList>
    </citation>
    <scope>NUCLEOTIDE SEQUENCE [LARGE SCALE GENOMIC DNA]</scope>
    <source>
        <strain evidence="13 14">DSM 44592</strain>
    </source>
</reference>
<gene>
    <name evidence="13" type="ORF">H480_38715</name>
</gene>
<keyword evidence="6 9" id="KW-0061">Asparagine biosynthesis</keyword>
<feature type="binding site" evidence="10">
    <location>
        <begin position="360"/>
        <end position="361"/>
    </location>
    <ligand>
        <name>ATP</name>
        <dbReference type="ChEBI" id="CHEBI:30616"/>
    </ligand>
</feature>
<keyword evidence="14" id="KW-1185">Reference proteome</keyword>
<dbReference type="PROSITE" id="PS51278">
    <property type="entry name" value="GATASE_TYPE_2"/>
    <property type="match status" value="1"/>
</dbReference>
<organism evidence="13 14">
    <name type="scientific">Amycolatopsis vancoresmycina DSM 44592</name>
    <dbReference type="NCBI Taxonomy" id="1292037"/>
    <lineage>
        <taxon>Bacteria</taxon>
        <taxon>Bacillati</taxon>
        <taxon>Actinomycetota</taxon>
        <taxon>Actinomycetes</taxon>
        <taxon>Pseudonocardiales</taxon>
        <taxon>Pseudonocardiaceae</taxon>
        <taxon>Amycolatopsis</taxon>
    </lineage>
</organism>
<dbReference type="NCBIfam" id="TIGR01536">
    <property type="entry name" value="asn_synth_AEB"/>
    <property type="match status" value="1"/>
</dbReference>
<dbReference type="Gene3D" id="3.60.20.10">
    <property type="entry name" value="Glutamine Phosphoribosylpyrophosphate, subunit 1, domain 1"/>
    <property type="match status" value="1"/>
</dbReference>
<dbReference type="InterPro" id="IPR017932">
    <property type="entry name" value="GATase_2_dom"/>
</dbReference>
<dbReference type="InterPro" id="IPR014729">
    <property type="entry name" value="Rossmann-like_a/b/a_fold"/>
</dbReference>
<dbReference type="Gene3D" id="3.40.50.620">
    <property type="entry name" value="HUPs"/>
    <property type="match status" value="1"/>
</dbReference>
<keyword evidence="9" id="KW-0028">Amino-acid biosynthesis</keyword>
<comment type="pathway">
    <text evidence="1">Amino-acid biosynthesis; L-asparagine biosynthesis; L-asparagine from L-aspartate (L-Gln route): step 1/1.</text>
</comment>
<feature type="non-terminal residue" evidence="13">
    <location>
        <position position="423"/>
    </location>
</feature>
<feature type="site" description="Important for beta-aspartyl-AMP intermediate formation" evidence="11">
    <location>
        <position position="362"/>
    </location>
</feature>
<feature type="domain" description="Glutamine amidotransferase type-2" evidence="12">
    <location>
        <begin position="2"/>
        <end position="213"/>
    </location>
</feature>
<dbReference type="InterPro" id="IPR006426">
    <property type="entry name" value="Asn_synth_AEB"/>
</dbReference>
<dbReference type="GO" id="GO:0006529">
    <property type="term" value="P:asparagine biosynthetic process"/>
    <property type="evidence" value="ECO:0007669"/>
    <property type="project" value="UniProtKB-KW"/>
</dbReference>
<dbReference type="RefSeq" id="WP_004560766.1">
    <property type="nucleotide sequence ID" value="NZ_AOUO01000658.1"/>
</dbReference>
<evidence type="ECO:0000256" key="3">
    <source>
        <dbReference type="ARBA" id="ARBA00012737"/>
    </source>
</evidence>
<dbReference type="PIRSF" id="PIRSF001589">
    <property type="entry name" value="Asn_synthetase_glu-h"/>
    <property type="match status" value="1"/>
</dbReference>
<dbReference type="SUPFAM" id="SSF56235">
    <property type="entry name" value="N-terminal nucleophile aminohydrolases (Ntn hydrolases)"/>
    <property type="match status" value="1"/>
</dbReference>
<evidence type="ECO:0000256" key="7">
    <source>
        <dbReference type="ARBA" id="ARBA00022962"/>
    </source>
</evidence>
<dbReference type="InterPro" id="IPR051786">
    <property type="entry name" value="ASN_synthetase/amidase"/>
</dbReference>
<dbReference type="GO" id="GO:0004066">
    <property type="term" value="F:asparagine synthase (glutamine-hydrolyzing) activity"/>
    <property type="evidence" value="ECO:0007669"/>
    <property type="project" value="UniProtKB-EC"/>
</dbReference>
<keyword evidence="4 10" id="KW-0547">Nucleotide-binding</keyword>
<comment type="caution">
    <text evidence="13">The sequence shown here is derived from an EMBL/GenBank/DDBJ whole genome shotgun (WGS) entry which is preliminary data.</text>
</comment>
<proteinExistence type="inferred from homology"/>
<evidence type="ECO:0000256" key="9">
    <source>
        <dbReference type="PIRSR" id="PIRSR001589-1"/>
    </source>
</evidence>
<evidence type="ECO:0000259" key="12">
    <source>
        <dbReference type="PROSITE" id="PS51278"/>
    </source>
</evidence>
<accession>R1HXX2</accession>
<dbReference type="Proteomes" id="UP000014139">
    <property type="component" value="Unassembled WGS sequence"/>
</dbReference>
<dbReference type="Pfam" id="PF13537">
    <property type="entry name" value="GATase_7"/>
    <property type="match status" value="1"/>
</dbReference>
<dbReference type="GO" id="GO:0005524">
    <property type="term" value="F:ATP binding"/>
    <property type="evidence" value="ECO:0007669"/>
    <property type="project" value="UniProtKB-KW"/>
</dbReference>
<dbReference type="EMBL" id="AOUO01000658">
    <property type="protein sequence ID" value="EOD63114.1"/>
    <property type="molecule type" value="Genomic_DNA"/>
</dbReference>
<dbReference type="PANTHER" id="PTHR43284">
    <property type="entry name" value="ASPARAGINE SYNTHETASE (GLUTAMINE-HYDROLYZING)"/>
    <property type="match status" value="1"/>
</dbReference>
<dbReference type="eggNOG" id="COG0367">
    <property type="taxonomic scope" value="Bacteria"/>
</dbReference>
<dbReference type="CDD" id="cd01991">
    <property type="entry name" value="Asn_synthase_B_C"/>
    <property type="match status" value="1"/>
</dbReference>
<keyword evidence="7 9" id="KW-0315">Glutamine amidotransferase</keyword>
<comment type="catalytic activity">
    <reaction evidence="8">
        <text>L-aspartate + L-glutamine + ATP + H2O = L-asparagine + L-glutamate + AMP + diphosphate + H(+)</text>
        <dbReference type="Rhea" id="RHEA:12228"/>
        <dbReference type="ChEBI" id="CHEBI:15377"/>
        <dbReference type="ChEBI" id="CHEBI:15378"/>
        <dbReference type="ChEBI" id="CHEBI:29985"/>
        <dbReference type="ChEBI" id="CHEBI:29991"/>
        <dbReference type="ChEBI" id="CHEBI:30616"/>
        <dbReference type="ChEBI" id="CHEBI:33019"/>
        <dbReference type="ChEBI" id="CHEBI:58048"/>
        <dbReference type="ChEBI" id="CHEBI:58359"/>
        <dbReference type="ChEBI" id="CHEBI:456215"/>
        <dbReference type="EC" id="6.3.5.4"/>
    </reaction>
</comment>
<dbReference type="InterPro" id="IPR029055">
    <property type="entry name" value="Ntn_hydrolases_N"/>
</dbReference>
<dbReference type="SUPFAM" id="SSF52402">
    <property type="entry name" value="Adenine nucleotide alpha hydrolases-like"/>
    <property type="match status" value="1"/>
</dbReference>
<feature type="binding site" evidence="10">
    <location>
        <position position="101"/>
    </location>
    <ligand>
        <name>L-glutamine</name>
        <dbReference type="ChEBI" id="CHEBI:58359"/>
    </ligand>
</feature>
<protein>
    <recommendedName>
        <fullName evidence="3">asparagine synthase (glutamine-hydrolyzing)</fullName>
        <ecNumber evidence="3">6.3.5.4</ecNumber>
    </recommendedName>
</protein>
<dbReference type="EC" id="6.3.5.4" evidence="3"/>
<sequence>MCGFSGVTGPAPLAAAEGTWVRDATRLLAHRGPDDEGHYTGDGVALGFRRLAIVDPSPAGHQPMASADGRYRIVFNGEIYNAPALARELVDAGVTLDSACDTEVLLELFAAHGPACLDRLRGMFAFAVWDTRDRTLFAARDPFGIKPFLYHRDGSLLRFASEKKAFSRPGAHGPVDTAAVRRYLTLQFVPGPETLSPAIRVLPPGHHLTFSADDGLKVRRYANPALRPESRATPDRARRIRDALADSVAAHLRSDVPLGSFLSGGVDSAAVCALASAHRSDLQTFTVGFGRDGYSEIEHALATADALGLKANPYVIGADEFAAHLPGILAQFDEPFADAAAVALWFLAREARKQVKVVLSGEGADELFGGYHVYRETGPGYLGADQVYAPAELPSISPLTDGSAEDLAEPLRRRAAAAGLDPV</sequence>
<dbReference type="OrthoDB" id="9763290at2"/>
<evidence type="ECO:0000256" key="5">
    <source>
        <dbReference type="ARBA" id="ARBA00022840"/>
    </source>
</evidence>
<evidence type="ECO:0000256" key="1">
    <source>
        <dbReference type="ARBA" id="ARBA00005187"/>
    </source>
</evidence>
<feature type="active site" description="For GATase activity" evidence="9">
    <location>
        <position position="2"/>
    </location>
</feature>
<dbReference type="GO" id="GO:0005829">
    <property type="term" value="C:cytosol"/>
    <property type="evidence" value="ECO:0007669"/>
    <property type="project" value="TreeGrafter"/>
</dbReference>
<dbReference type="Pfam" id="PF00733">
    <property type="entry name" value="Asn_synthase"/>
    <property type="match status" value="1"/>
</dbReference>
<dbReference type="PANTHER" id="PTHR43284:SF1">
    <property type="entry name" value="ASPARAGINE SYNTHETASE"/>
    <property type="match status" value="1"/>
</dbReference>
<evidence type="ECO:0000256" key="2">
    <source>
        <dbReference type="ARBA" id="ARBA00005752"/>
    </source>
</evidence>
<dbReference type="InterPro" id="IPR033738">
    <property type="entry name" value="AsnB_N"/>
</dbReference>
<keyword evidence="5 10" id="KW-0067">ATP-binding</keyword>
<evidence type="ECO:0000256" key="4">
    <source>
        <dbReference type="ARBA" id="ARBA00022741"/>
    </source>
</evidence>
<feature type="binding site" evidence="10">
    <location>
        <position position="287"/>
    </location>
    <ligand>
        <name>ATP</name>
        <dbReference type="ChEBI" id="CHEBI:30616"/>
    </ligand>
</feature>
<evidence type="ECO:0000313" key="14">
    <source>
        <dbReference type="Proteomes" id="UP000014139"/>
    </source>
</evidence>
<name>R1HXX2_9PSEU</name>
<comment type="similarity">
    <text evidence="2">Belongs to the asparagine synthetase family.</text>
</comment>
<evidence type="ECO:0000256" key="6">
    <source>
        <dbReference type="ARBA" id="ARBA00022888"/>
    </source>
</evidence>
<evidence type="ECO:0000256" key="11">
    <source>
        <dbReference type="PIRSR" id="PIRSR001589-3"/>
    </source>
</evidence>
<dbReference type="CDD" id="cd00712">
    <property type="entry name" value="AsnB"/>
    <property type="match status" value="1"/>
</dbReference>